<feature type="compositionally biased region" description="Low complexity" evidence="6">
    <location>
        <begin position="453"/>
        <end position="466"/>
    </location>
</feature>
<gene>
    <name evidence="9" type="ORF">PGTUg99_033396</name>
</gene>
<evidence type="ECO:0000313" key="9">
    <source>
        <dbReference type="EMBL" id="KAA1095834.1"/>
    </source>
</evidence>
<dbReference type="InterPro" id="IPR000717">
    <property type="entry name" value="PCI_dom"/>
</dbReference>
<comment type="caution">
    <text evidence="9">The sequence shown here is derived from an EMBL/GenBank/DDBJ whole genome shotgun (WGS) entry which is preliminary data.</text>
</comment>
<evidence type="ECO:0000256" key="5">
    <source>
        <dbReference type="ARBA" id="ARBA00023242"/>
    </source>
</evidence>
<evidence type="ECO:0000256" key="3">
    <source>
        <dbReference type="ARBA" id="ARBA00022490"/>
    </source>
</evidence>
<dbReference type="PANTHER" id="PTHR14145">
    <property type="entry name" value="26S PROTESOME SUBUNIT 6"/>
    <property type="match status" value="1"/>
</dbReference>
<proteinExistence type="predicted"/>
<evidence type="ECO:0000256" key="6">
    <source>
        <dbReference type="SAM" id="MobiDB-lite"/>
    </source>
</evidence>
<evidence type="ECO:0000259" key="8">
    <source>
        <dbReference type="Pfam" id="PF10602"/>
    </source>
</evidence>
<sequence>MATSGQVDVSFELINRISQYSGRQAINRLRFLAQAYPTISLSAYELALEAIVQSTWDIPLYKETLFAYNRIAAANNLRLLNANQNWIDLTQNHINLALARLENDLKHHTTNCIKDGIRTSYQELGKHYRKVGDLGNAHRAFSKAREQATTALHAAQLSLAALDLSFDAENFKLAQSHAAKAQGALDTLVGSLELKAAKTKASSTGSSGVDTQDPTEKDIQRWTDRVHLVNALTSLAHGEFGRATNYFLKVRPEVGEKSGGGGELLATANDIAIYATLCGLAHFDRQQLKSRLIDNLEFRAMLDSQPQLRQILNLFRENKYGQVFEYLQSSQMIYQTDVYLAGQNERLMMMIQERAIGQYFGSFSRARLTKASEVFGWPQEMLEQRLVGSIRAGHLAAKLDLDQDLLLAQRPSPRADLLRKLPADAHQILLDSNAALFRLNLIAHDLAVRDTNSSSSSSSSSSATLLFPPPPPAPAPASSSETPDHSQ</sequence>
<evidence type="ECO:0000256" key="1">
    <source>
        <dbReference type="ARBA" id="ARBA00004123"/>
    </source>
</evidence>
<feature type="domain" description="26S proteasome regulatory subunit Rpn7 N-terminal" evidence="8">
    <location>
        <begin position="84"/>
        <end position="290"/>
    </location>
</feature>
<dbReference type="InterPro" id="IPR019585">
    <property type="entry name" value="Rpn7/CSN1"/>
</dbReference>
<keyword evidence="5" id="KW-0539">Nucleus</keyword>
<dbReference type="Pfam" id="PF10602">
    <property type="entry name" value="RPN7"/>
    <property type="match status" value="1"/>
</dbReference>
<dbReference type="Pfam" id="PF01399">
    <property type="entry name" value="PCI"/>
    <property type="match status" value="1"/>
</dbReference>
<dbReference type="Proteomes" id="UP000325313">
    <property type="component" value="Unassembled WGS sequence"/>
</dbReference>
<keyword evidence="4" id="KW-0736">Signalosome</keyword>
<dbReference type="AlphaFoldDB" id="A0A5B0P5B5"/>
<reference evidence="9 10" key="1">
    <citation type="submission" date="2019-05" db="EMBL/GenBank/DDBJ databases">
        <title>Emergence of the Ug99 lineage of the wheat stem rust pathogen through somatic hybridization.</title>
        <authorList>
            <person name="Li F."/>
            <person name="Upadhyaya N.M."/>
            <person name="Sperschneider J."/>
            <person name="Matny O."/>
            <person name="Nguyen-Phuc H."/>
            <person name="Mago R."/>
            <person name="Raley C."/>
            <person name="Miller M.E."/>
            <person name="Silverstein K.A.T."/>
            <person name="Henningsen E."/>
            <person name="Hirsch C.D."/>
            <person name="Visser B."/>
            <person name="Pretorius Z.A."/>
            <person name="Steffenson B.J."/>
            <person name="Schwessinger B."/>
            <person name="Dodds P.N."/>
            <person name="Figueroa M."/>
        </authorList>
    </citation>
    <scope>NUCLEOTIDE SEQUENCE [LARGE SCALE GENOMIC DNA]</scope>
    <source>
        <strain evidence="9 10">Ug99</strain>
    </source>
</reference>
<evidence type="ECO:0000259" key="7">
    <source>
        <dbReference type="Pfam" id="PF01399"/>
    </source>
</evidence>
<dbReference type="InterPro" id="IPR045135">
    <property type="entry name" value="Rpn7_N"/>
</dbReference>
<comment type="subcellular location">
    <subcellularLocation>
        <location evidence="2">Cytoplasm</location>
    </subcellularLocation>
    <subcellularLocation>
        <location evidence="1">Nucleus</location>
    </subcellularLocation>
</comment>
<name>A0A5B0P5B5_PUCGR</name>
<keyword evidence="3" id="KW-0963">Cytoplasm</keyword>
<dbReference type="GO" id="GO:0005737">
    <property type="term" value="C:cytoplasm"/>
    <property type="evidence" value="ECO:0007669"/>
    <property type="project" value="UniProtKB-SubCell"/>
</dbReference>
<feature type="region of interest" description="Disordered" evidence="6">
    <location>
        <begin position="451"/>
        <end position="487"/>
    </location>
</feature>
<dbReference type="PANTHER" id="PTHR14145:SF2">
    <property type="entry name" value="COP9 SIGNALOSOME COMPLEX SUBUNIT 1"/>
    <property type="match status" value="1"/>
</dbReference>
<dbReference type="GO" id="GO:0008180">
    <property type="term" value="C:COP9 signalosome"/>
    <property type="evidence" value="ECO:0007669"/>
    <property type="project" value="UniProtKB-KW"/>
</dbReference>
<dbReference type="Gene3D" id="1.25.40.570">
    <property type="match status" value="1"/>
</dbReference>
<organism evidence="9 10">
    <name type="scientific">Puccinia graminis f. sp. tritici</name>
    <dbReference type="NCBI Taxonomy" id="56615"/>
    <lineage>
        <taxon>Eukaryota</taxon>
        <taxon>Fungi</taxon>
        <taxon>Dikarya</taxon>
        <taxon>Basidiomycota</taxon>
        <taxon>Pucciniomycotina</taxon>
        <taxon>Pucciniomycetes</taxon>
        <taxon>Pucciniales</taxon>
        <taxon>Pucciniaceae</taxon>
        <taxon>Puccinia</taxon>
    </lineage>
</organism>
<evidence type="ECO:0000313" key="10">
    <source>
        <dbReference type="Proteomes" id="UP000325313"/>
    </source>
</evidence>
<protein>
    <submittedName>
        <fullName evidence="9">Uncharacterized protein</fullName>
    </submittedName>
</protein>
<evidence type="ECO:0000256" key="4">
    <source>
        <dbReference type="ARBA" id="ARBA00022790"/>
    </source>
</evidence>
<dbReference type="EMBL" id="VDEP01000371">
    <property type="protein sequence ID" value="KAA1095834.1"/>
    <property type="molecule type" value="Genomic_DNA"/>
</dbReference>
<accession>A0A5B0P5B5</accession>
<evidence type="ECO:0000256" key="2">
    <source>
        <dbReference type="ARBA" id="ARBA00004496"/>
    </source>
</evidence>
<feature type="domain" description="PCI" evidence="7">
    <location>
        <begin position="336"/>
        <end position="400"/>
    </location>
</feature>